<protein>
    <submittedName>
        <fullName evidence="2">Uncharacterized protein</fullName>
    </submittedName>
</protein>
<comment type="caution">
    <text evidence="2">The sequence shown here is derived from an EMBL/GenBank/DDBJ whole genome shotgun (WGS) entry which is preliminary data.</text>
</comment>
<dbReference type="Proteomes" id="UP001221142">
    <property type="component" value="Unassembled WGS sequence"/>
</dbReference>
<proteinExistence type="predicted"/>
<accession>A0AAD7CAV8</accession>
<gene>
    <name evidence="2" type="ORF">FB45DRAFT_711103</name>
</gene>
<feature type="non-terminal residue" evidence="2">
    <location>
        <position position="1"/>
    </location>
</feature>
<evidence type="ECO:0000256" key="1">
    <source>
        <dbReference type="SAM" id="MobiDB-lite"/>
    </source>
</evidence>
<name>A0AAD7CAV8_9AGAR</name>
<feature type="compositionally biased region" description="Basic and acidic residues" evidence="1">
    <location>
        <begin position="84"/>
        <end position="93"/>
    </location>
</feature>
<keyword evidence="3" id="KW-1185">Reference proteome</keyword>
<reference evidence="2" key="1">
    <citation type="submission" date="2023-03" db="EMBL/GenBank/DDBJ databases">
        <title>Massive genome expansion in bonnet fungi (Mycena s.s.) driven by repeated elements and novel gene families across ecological guilds.</title>
        <authorList>
            <consortium name="Lawrence Berkeley National Laboratory"/>
            <person name="Harder C.B."/>
            <person name="Miyauchi S."/>
            <person name="Viragh M."/>
            <person name="Kuo A."/>
            <person name="Thoen E."/>
            <person name="Andreopoulos B."/>
            <person name="Lu D."/>
            <person name="Skrede I."/>
            <person name="Drula E."/>
            <person name="Henrissat B."/>
            <person name="Morin E."/>
            <person name="Kohler A."/>
            <person name="Barry K."/>
            <person name="LaButti K."/>
            <person name="Morin E."/>
            <person name="Salamov A."/>
            <person name="Lipzen A."/>
            <person name="Mereny Z."/>
            <person name="Hegedus B."/>
            <person name="Baldrian P."/>
            <person name="Stursova M."/>
            <person name="Weitz H."/>
            <person name="Taylor A."/>
            <person name="Grigoriev I.V."/>
            <person name="Nagy L.G."/>
            <person name="Martin F."/>
            <person name="Kauserud H."/>
        </authorList>
    </citation>
    <scope>NUCLEOTIDE SEQUENCE</scope>
    <source>
        <strain evidence="2">9284</strain>
    </source>
</reference>
<sequence length="93" mass="10524">IDLDVLATLVPEASITTQSPDGIVDLYRRLVDLASKLDTAVRERDEDRADTERMEIELDQVVQDKEALAKELEGSSENLQAELKQVKQERDEL</sequence>
<dbReference type="AlphaFoldDB" id="A0AAD7CAV8"/>
<dbReference type="EMBL" id="JARKIF010000003">
    <property type="protein sequence ID" value="KAJ7643915.1"/>
    <property type="molecule type" value="Genomic_DNA"/>
</dbReference>
<evidence type="ECO:0000313" key="2">
    <source>
        <dbReference type="EMBL" id="KAJ7643915.1"/>
    </source>
</evidence>
<organism evidence="2 3">
    <name type="scientific">Roridomyces roridus</name>
    <dbReference type="NCBI Taxonomy" id="1738132"/>
    <lineage>
        <taxon>Eukaryota</taxon>
        <taxon>Fungi</taxon>
        <taxon>Dikarya</taxon>
        <taxon>Basidiomycota</taxon>
        <taxon>Agaricomycotina</taxon>
        <taxon>Agaricomycetes</taxon>
        <taxon>Agaricomycetidae</taxon>
        <taxon>Agaricales</taxon>
        <taxon>Marasmiineae</taxon>
        <taxon>Mycenaceae</taxon>
        <taxon>Roridomyces</taxon>
    </lineage>
</organism>
<evidence type="ECO:0000313" key="3">
    <source>
        <dbReference type="Proteomes" id="UP001221142"/>
    </source>
</evidence>
<feature type="region of interest" description="Disordered" evidence="1">
    <location>
        <begin position="72"/>
        <end position="93"/>
    </location>
</feature>
<feature type="non-terminal residue" evidence="2">
    <location>
        <position position="93"/>
    </location>
</feature>